<evidence type="ECO:0000256" key="7">
    <source>
        <dbReference type="ARBA" id="ARBA00023128"/>
    </source>
</evidence>
<evidence type="ECO:0000256" key="1">
    <source>
        <dbReference type="ARBA" id="ARBA00004225"/>
    </source>
</evidence>
<keyword evidence="6" id="KW-1133">Transmembrane helix</keyword>
<dbReference type="SUPFAM" id="SSF103506">
    <property type="entry name" value="Mitochondrial carrier"/>
    <property type="match status" value="1"/>
</dbReference>
<evidence type="ECO:0000256" key="6">
    <source>
        <dbReference type="ARBA" id="ARBA00022989"/>
    </source>
</evidence>
<evidence type="ECO:0000256" key="2">
    <source>
        <dbReference type="ARBA" id="ARBA00006375"/>
    </source>
</evidence>
<dbReference type="EMBL" id="JBHFFA010000001">
    <property type="protein sequence ID" value="KAL2653201.1"/>
    <property type="molecule type" value="Genomic_DNA"/>
</dbReference>
<evidence type="ECO:0000313" key="12">
    <source>
        <dbReference type="Proteomes" id="UP001605036"/>
    </source>
</evidence>
<accession>A0ABD1ZQR7</accession>
<dbReference type="Gene3D" id="1.50.40.10">
    <property type="entry name" value="Mitochondrial carrier domain"/>
    <property type="match status" value="1"/>
</dbReference>
<reference evidence="11 12" key="1">
    <citation type="submission" date="2024-09" db="EMBL/GenBank/DDBJ databases">
        <title>Chromosome-scale assembly of Riccia fluitans.</title>
        <authorList>
            <person name="Paukszto L."/>
            <person name="Sawicki J."/>
            <person name="Karawczyk K."/>
            <person name="Piernik-Szablinska J."/>
            <person name="Szczecinska M."/>
            <person name="Mazdziarz M."/>
        </authorList>
    </citation>
    <scope>NUCLEOTIDE SEQUENCE [LARGE SCALE GENOMIC DNA]</scope>
    <source>
        <strain evidence="11">Rf_01</strain>
        <tissue evidence="11">Aerial parts of the thallus</tissue>
    </source>
</reference>
<keyword evidence="12" id="KW-1185">Reference proteome</keyword>
<dbReference type="Pfam" id="PF00153">
    <property type="entry name" value="Mito_carr"/>
    <property type="match status" value="2"/>
</dbReference>
<proteinExistence type="inferred from homology"/>
<dbReference type="PROSITE" id="PS50920">
    <property type="entry name" value="SOLCAR"/>
    <property type="match status" value="2"/>
</dbReference>
<evidence type="ECO:0000256" key="10">
    <source>
        <dbReference type="RuleBase" id="RU000488"/>
    </source>
</evidence>
<name>A0ABD1ZQR7_9MARC</name>
<evidence type="ECO:0008006" key="13">
    <source>
        <dbReference type="Google" id="ProtNLM"/>
    </source>
</evidence>
<dbReference type="InterPro" id="IPR018108">
    <property type="entry name" value="MCP_transmembrane"/>
</dbReference>
<keyword evidence="3 10" id="KW-0813">Transport</keyword>
<organism evidence="11 12">
    <name type="scientific">Riccia fluitans</name>
    <dbReference type="NCBI Taxonomy" id="41844"/>
    <lineage>
        <taxon>Eukaryota</taxon>
        <taxon>Viridiplantae</taxon>
        <taxon>Streptophyta</taxon>
        <taxon>Embryophyta</taxon>
        <taxon>Marchantiophyta</taxon>
        <taxon>Marchantiopsida</taxon>
        <taxon>Marchantiidae</taxon>
        <taxon>Marchantiales</taxon>
        <taxon>Ricciaceae</taxon>
        <taxon>Riccia</taxon>
    </lineage>
</organism>
<sequence length="265" mass="28445">MAKRDLNSVESGAVGALSGVIEVLLQQPSVSIKNAIQDRKPISMNPRVLYRGLFVNAGSIAPVSAIQFGVNAFLEGSLSNSPTPLQKGMIAGAAGMVSGFASSPAELVMIQQQRTGLSLLKQIQMISKKFGPLAFFRGLPPTVVREGFFTAAYLGANPVLQEKFHAAESLRAQPAMSTVLAAVVSGSTATFVTHPFDTVKTRMQANLGPQEYRSVTSTAKTLFKEGGVRAFYCGLLPRLQRIVCAVFILGEAKTRLTDLYLHHFE</sequence>
<feature type="repeat" description="Solcar" evidence="9">
    <location>
        <begin position="82"/>
        <end position="163"/>
    </location>
</feature>
<evidence type="ECO:0000256" key="9">
    <source>
        <dbReference type="PROSITE-ProRule" id="PRU00282"/>
    </source>
</evidence>
<keyword evidence="8 9" id="KW-0472">Membrane</keyword>
<comment type="caution">
    <text evidence="11">The sequence shown here is derived from an EMBL/GenBank/DDBJ whole genome shotgun (WGS) entry which is preliminary data.</text>
</comment>
<dbReference type="InterPro" id="IPR023395">
    <property type="entry name" value="MCP_dom_sf"/>
</dbReference>
<dbReference type="InterPro" id="IPR049563">
    <property type="entry name" value="TXTP-like"/>
</dbReference>
<comment type="similarity">
    <text evidence="2 10">Belongs to the mitochondrial carrier (TC 2.A.29) family.</text>
</comment>
<protein>
    <recommendedName>
        <fullName evidence="13">Mitochondrial carrier protein</fullName>
    </recommendedName>
</protein>
<dbReference type="PANTHER" id="PTHR45788">
    <property type="entry name" value="SUCCINATE/FUMARATE MITOCHONDRIAL TRANSPORTER-RELATED"/>
    <property type="match status" value="1"/>
</dbReference>
<evidence type="ECO:0000256" key="5">
    <source>
        <dbReference type="ARBA" id="ARBA00022737"/>
    </source>
</evidence>
<evidence type="ECO:0000256" key="4">
    <source>
        <dbReference type="ARBA" id="ARBA00022692"/>
    </source>
</evidence>
<dbReference type="Proteomes" id="UP001605036">
    <property type="component" value="Unassembled WGS sequence"/>
</dbReference>
<dbReference type="AlphaFoldDB" id="A0ABD1ZQR7"/>
<dbReference type="PANTHER" id="PTHR45788:SF4">
    <property type="entry name" value="TRICARBOXYLATE TRANSPORT PROTEIN, MITOCHONDRIAL"/>
    <property type="match status" value="1"/>
</dbReference>
<evidence type="ECO:0000256" key="3">
    <source>
        <dbReference type="ARBA" id="ARBA00022448"/>
    </source>
</evidence>
<dbReference type="GO" id="GO:0031966">
    <property type="term" value="C:mitochondrial membrane"/>
    <property type="evidence" value="ECO:0007669"/>
    <property type="project" value="UniProtKB-SubCell"/>
</dbReference>
<comment type="subcellular location">
    <subcellularLocation>
        <location evidence="1">Mitochondrion membrane</location>
        <topology evidence="1">Multi-pass membrane protein</topology>
    </subcellularLocation>
</comment>
<keyword evidence="5" id="KW-0677">Repeat</keyword>
<feature type="repeat" description="Solcar" evidence="9">
    <location>
        <begin position="173"/>
        <end position="259"/>
    </location>
</feature>
<keyword evidence="7" id="KW-0496">Mitochondrion</keyword>
<gene>
    <name evidence="11" type="ORF">R1flu_021329</name>
</gene>
<evidence type="ECO:0000313" key="11">
    <source>
        <dbReference type="EMBL" id="KAL2653201.1"/>
    </source>
</evidence>
<evidence type="ECO:0000256" key="8">
    <source>
        <dbReference type="ARBA" id="ARBA00023136"/>
    </source>
</evidence>
<keyword evidence="4 9" id="KW-0812">Transmembrane</keyword>